<sequence length="222" mass="25210">MVTEIRKKELIKNIEKLEAYQEIQNEMGRTIAAFNFREADKVLSHFALEAEGVSVEVADEGVFEGKEAVETIIKETVGAEPKAGEMIDIQLTTPMIEVAGDRKSAKAVWWCPGGGAIPREGEDPEAIWAWGMLAADFINLGGEWKIWHLHYFRYIKCLYSKGWVEDTSMIHRLNKPVHPLAKPTTYHNPYSPLSVREAIPACPRPYETYTDNGWMLEKDKTK</sequence>
<dbReference type="Pfam" id="PF13577">
    <property type="entry name" value="SnoaL_4"/>
    <property type="match status" value="1"/>
</dbReference>
<reference evidence="2 3" key="1">
    <citation type="submission" date="2020-08" db="EMBL/GenBank/DDBJ databases">
        <authorList>
            <person name="Liu C."/>
            <person name="Sun Q."/>
        </authorList>
    </citation>
    <scope>NUCLEOTIDE SEQUENCE [LARGE SCALE GENOMIC DNA]</scope>
    <source>
        <strain evidence="2 3">NSJ-29</strain>
    </source>
</reference>
<evidence type="ECO:0000259" key="1">
    <source>
        <dbReference type="Pfam" id="PF13577"/>
    </source>
</evidence>
<evidence type="ECO:0000313" key="2">
    <source>
        <dbReference type="EMBL" id="QNM07402.1"/>
    </source>
</evidence>
<dbReference type="SUPFAM" id="SSF54427">
    <property type="entry name" value="NTF2-like"/>
    <property type="match status" value="1"/>
</dbReference>
<feature type="domain" description="SnoaL-like" evidence="1">
    <location>
        <begin position="16"/>
        <end position="150"/>
    </location>
</feature>
<accession>A0A7G9G9C0</accession>
<dbReference type="AlphaFoldDB" id="A0A7G9G9C0"/>
<proteinExistence type="predicted"/>
<dbReference type="RefSeq" id="WP_249328259.1">
    <property type="nucleotide sequence ID" value="NZ_CP060635.1"/>
</dbReference>
<gene>
    <name evidence="2" type="ORF">H9Q79_10675</name>
</gene>
<keyword evidence="3" id="KW-1185">Reference proteome</keyword>
<dbReference type="InterPro" id="IPR032710">
    <property type="entry name" value="NTF2-like_dom_sf"/>
</dbReference>
<protein>
    <submittedName>
        <fullName evidence="2">Nuclear transport factor 2 family protein</fullName>
    </submittedName>
</protein>
<dbReference type="EMBL" id="CP060635">
    <property type="protein sequence ID" value="QNM07402.1"/>
    <property type="molecule type" value="Genomic_DNA"/>
</dbReference>
<dbReference type="Gene3D" id="3.10.450.50">
    <property type="match status" value="1"/>
</dbReference>
<dbReference type="Proteomes" id="UP000515860">
    <property type="component" value="Chromosome"/>
</dbReference>
<dbReference type="InterPro" id="IPR037401">
    <property type="entry name" value="SnoaL-like"/>
</dbReference>
<evidence type="ECO:0000313" key="3">
    <source>
        <dbReference type="Proteomes" id="UP000515860"/>
    </source>
</evidence>
<name>A0A7G9G9C0_9FIRM</name>
<organism evidence="2 3">
    <name type="scientific">Wansuia hejianensis</name>
    <dbReference type="NCBI Taxonomy" id="2763667"/>
    <lineage>
        <taxon>Bacteria</taxon>
        <taxon>Bacillati</taxon>
        <taxon>Bacillota</taxon>
        <taxon>Clostridia</taxon>
        <taxon>Lachnospirales</taxon>
        <taxon>Lachnospiraceae</taxon>
        <taxon>Wansuia</taxon>
    </lineage>
</organism>
<dbReference type="KEGG" id="whj:H9Q79_10675"/>